<organism evidence="2 3">
    <name type="scientific">Vagococcus fessus</name>
    <dbReference type="NCBI Taxonomy" id="120370"/>
    <lineage>
        <taxon>Bacteria</taxon>
        <taxon>Bacillati</taxon>
        <taxon>Bacillota</taxon>
        <taxon>Bacilli</taxon>
        <taxon>Lactobacillales</taxon>
        <taxon>Enterococcaceae</taxon>
        <taxon>Vagococcus</taxon>
    </lineage>
</organism>
<keyword evidence="1" id="KW-0812">Transmembrane</keyword>
<feature type="transmembrane region" description="Helical" evidence="1">
    <location>
        <begin position="43"/>
        <end position="63"/>
    </location>
</feature>
<dbReference type="InterPro" id="IPR009526">
    <property type="entry name" value="DUF1146"/>
</dbReference>
<evidence type="ECO:0008006" key="4">
    <source>
        <dbReference type="Google" id="ProtNLM"/>
    </source>
</evidence>
<name>A0A430ABL5_9ENTE</name>
<comment type="caution">
    <text evidence="2">The sequence shown here is derived from an EMBL/GenBank/DDBJ whole genome shotgun (WGS) entry which is preliminary data.</text>
</comment>
<dbReference type="Pfam" id="PF06612">
    <property type="entry name" value="DUF1146"/>
    <property type="match status" value="1"/>
</dbReference>
<accession>A0A430ABL5</accession>
<feature type="transmembrane region" description="Helical" evidence="1">
    <location>
        <begin position="12"/>
        <end position="31"/>
    </location>
</feature>
<dbReference type="OrthoDB" id="1651016at2"/>
<evidence type="ECO:0000313" key="3">
    <source>
        <dbReference type="Proteomes" id="UP000287101"/>
    </source>
</evidence>
<keyword evidence="3" id="KW-1185">Reference proteome</keyword>
<dbReference type="NCBIfam" id="TIGR02327">
    <property type="entry name" value="int_mem_ywzB"/>
    <property type="match status" value="1"/>
</dbReference>
<sequence>MQVFGVDALVRLASHLSFVYLAFWGIQSLKIDVFFKHSNPTRIRTIIVLFSIGVGYLSSTFFWECLTLIRNFMLTIL</sequence>
<evidence type="ECO:0000256" key="1">
    <source>
        <dbReference type="SAM" id="Phobius"/>
    </source>
</evidence>
<reference evidence="2 3" key="1">
    <citation type="submission" date="2017-05" db="EMBL/GenBank/DDBJ databases">
        <title>Vagococcus spp. assemblies.</title>
        <authorList>
            <person name="Gulvik C.A."/>
        </authorList>
    </citation>
    <scope>NUCLEOTIDE SEQUENCE [LARGE SCALE GENOMIC DNA]</scope>
    <source>
        <strain evidence="2 3">CCUG 41755</strain>
    </source>
</reference>
<dbReference type="Proteomes" id="UP000287101">
    <property type="component" value="Unassembled WGS sequence"/>
</dbReference>
<evidence type="ECO:0000313" key="2">
    <source>
        <dbReference type="EMBL" id="RSU04538.1"/>
    </source>
</evidence>
<keyword evidence="1" id="KW-0472">Membrane</keyword>
<dbReference type="EMBL" id="NGJY01000001">
    <property type="protein sequence ID" value="RSU04538.1"/>
    <property type="molecule type" value="Genomic_DNA"/>
</dbReference>
<gene>
    <name evidence="2" type="ORF">CBF31_00520</name>
</gene>
<dbReference type="RefSeq" id="WP_126829897.1">
    <property type="nucleotide sequence ID" value="NZ_CBCRYB010000006.1"/>
</dbReference>
<protein>
    <recommendedName>
        <fullName evidence="4">DUF1146 domain-containing protein</fullName>
    </recommendedName>
</protein>
<keyword evidence="1" id="KW-1133">Transmembrane helix</keyword>
<proteinExistence type="predicted"/>
<dbReference type="AlphaFoldDB" id="A0A430ABL5"/>